<evidence type="ECO:0000256" key="4">
    <source>
        <dbReference type="ARBA" id="ARBA00022679"/>
    </source>
</evidence>
<accession>A0A8C9EGI4</accession>
<proteinExistence type="inferred from homology"/>
<comment type="subcellular location">
    <subcellularLocation>
        <location evidence="1">Cytoplasm</location>
    </subcellularLocation>
</comment>
<organism evidence="6 7">
    <name type="scientific">Pavo cristatus</name>
    <name type="common">Indian peafowl</name>
    <name type="synonym">Blue peafowl</name>
    <dbReference type="NCBI Taxonomy" id="9049"/>
    <lineage>
        <taxon>Eukaryota</taxon>
        <taxon>Metazoa</taxon>
        <taxon>Chordata</taxon>
        <taxon>Craniata</taxon>
        <taxon>Vertebrata</taxon>
        <taxon>Euteleostomi</taxon>
        <taxon>Archelosauria</taxon>
        <taxon>Archosauria</taxon>
        <taxon>Dinosauria</taxon>
        <taxon>Saurischia</taxon>
        <taxon>Theropoda</taxon>
        <taxon>Coelurosauria</taxon>
        <taxon>Aves</taxon>
        <taxon>Neognathae</taxon>
        <taxon>Galloanserae</taxon>
        <taxon>Galliformes</taxon>
        <taxon>Phasianidae</taxon>
        <taxon>Phasianinae</taxon>
        <taxon>Pavo</taxon>
    </lineage>
</organism>
<dbReference type="InterPro" id="IPR050249">
    <property type="entry name" value="Pseudomonas-type_ThrB"/>
</dbReference>
<evidence type="ECO:0000256" key="1">
    <source>
        <dbReference type="ARBA" id="ARBA00004496"/>
    </source>
</evidence>
<dbReference type="GO" id="GO:0019202">
    <property type="term" value="F:amino acid kinase activity"/>
    <property type="evidence" value="ECO:0007669"/>
    <property type="project" value="TreeGrafter"/>
</dbReference>
<dbReference type="GO" id="GO:0005737">
    <property type="term" value="C:cytoplasm"/>
    <property type="evidence" value="ECO:0007669"/>
    <property type="project" value="UniProtKB-SubCell"/>
</dbReference>
<evidence type="ECO:0000313" key="6">
    <source>
        <dbReference type="Ensembl" id="ENSPSTP00000000272.1"/>
    </source>
</evidence>
<reference evidence="6" key="1">
    <citation type="submission" date="2025-08" db="UniProtKB">
        <authorList>
            <consortium name="Ensembl"/>
        </authorList>
    </citation>
    <scope>IDENTIFICATION</scope>
</reference>
<evidence type="ECO:0000256" key="2">
    <source>
        <dbReference type="ARBA" id="ARBA00006219"/>
    </source>
</evidence>
<reference evidence="6" key="2">
    <citation type="submission" date="2025-09" db="UniProtKB">
        <authorList>
            <consortium name="Ensembl"/>
        </authorList>
    </citation>
    <scope>IDENTIFICATION</scope>
</reference>
<evidence type="ECO:0000256" key="3">
    <source>
        <dbReference type="ARBA" id="ARBA00022490"/>
    </source>
</evidence>
<keyword evidence="7" id="KW-1185">Reference proteome</keyword>
<protein>
    <submittedName>
        <fullName evidence="6">Hydroxylysine kinase</fullName>
    </submittedName>
</protein>
<dbReference type="AlphaFoldDB" id="A0A8C9EGI4"/>
<keyword evidence="4" id="KW-0808">Transferase</keyword>
<dbReference type="PANTHER" id="PTHR21064">
    <property type="entry name" value="AMINOGLYCOSIDE PHOSPHOTRANSFERASE DOMAIN-CONTAINING PROTEIN-RELATED"/>
    <property type="match status" value="1"/>
</dbReference>
<keyword evidence="5" id="KW-0418">Kinase</keyword>
<dbReference type="PANTHER" id="PTHR21064:SF1">
    <property type="entry name" value="HYDROXYLYSINE KINASE"/>
    <property type="match status" value="1"/>
</dbReference>
<dbReference type="Proteomes" id="UP000694428">
    <property type="component" value="Unplaced"/>
</dbReference>
<name>A0A8C9EGI4_PAVCR</name>
<dbReference type="FunFam" id="3.30.200.20:FF:000549">
    <property type="entry name" value="hydroxylysine kinase"/>
    <property type="match status" value="1"/>
</dbReference>
<dbReference type="Gene3D" id="3.30.200.20">
    <property type="entry name" value="Phosphorylase Kinase, domain 1"/>
    <property type="match status" value="1"/>
</dbReference>
<evidence type="ECO:0000256" key="5">
    <source>
        <dbReference type="ARBA" id="ARBA00022777"/>
    </source>
</evidence>
<comment type="similarity">
    <text evidence="2">Belongs to the aminoglycoside phosphotransferase family.</text>
</comment>
<dbReference type="SUPFAM" id="SSF56112">
    <property type="entry name" value="Protein kinase-like (PK-like)"/>
    <property type="match status" value="1"/>
</dbReference>
<sequence>MASTDHQPPQAATKPAFGEEEAAELVDKVFGLKVVWVRPLPSYDDQNFHVKVSSGGEAEGAEEYVLKITNSEDSQQPALIEAQTQAMVFLSAHGFPSAVPQLTKDGGIMSLQAGGEQLQDRTDTALPAALSEIQILIYGLFSLVLLLQEFHHPSVRSLHRGQFIWNLANVPLLDQYIDALGQNKHRDVVEWVIQQFKEKVTPKISSFRACECFILNHVGVCSRKLGSQTRKQTHRHSWLTVIKYCFSFSCV</sequence>
<keyword evidence="3" id="KW-0963">Cytoplasm</keyword>
<evidence type="ECO:0000313" key="7">
    <source>
        <dbReference type="Proteomes" id="UP000694428"/>
    </source>
</evidence>
<dbReference type="Ensembl" id="ENSPSTT00000000286.1">
    <property type="protein sequence ID" value="ENSPSTP00000000272.1"/>
    <property type="gene ID" value="ENSPSTG00000000247.1"/>
</dbReference>
<dbReference type="InterPro" id="IPR011009">
    <property type="entry name" value="Kinase-like_dom_sf"/>
</dbReference>